<keyword evidence="6" id="KW-1185">Reference proteome</keyword>
<keyword evidence="3" id="KW-0862">Zinc</keyword>
<feature type="domain" description="C2H2-type" evidence="5">
    <location>
        <begin position="243"/>
        <end position="270"/>
    </location>
</feature>
<keyword evidence="1" id="KW-0479">Metal-binding</keyword>
<feature type="domain" description="C2H2-type" evidence="5">
    <location>
        <begin position="299"/>
        <end position="326"/>
    </location>
</feature>
<dbReference type="PROSITE" id="PS00028">
    <property type="entry name" value="ZINC_FINGER_C2H2_1"/>
    <property type="match status" value="7"/>
</dbReference>
<evidence type="ECO:0000256" key="3">
    <source>
        <dbReference type="PROSITE-ProRule" id="PRU00042"/>
    </source>
</evidence>
<reference evidence="7" key="1">
    <citation type="submission" date="2025-08" db="UniProtKB">
        <authorList>
            <consortium name="RefSeq"/>
        </authorList>
    </citation>
    <scope>IDENTIFICATION</scope>
    <source>
        <tissue evidence="7">Whole body</tissue>
    </source>
</reference>
<evidence type="ECO:0000313" key="7">
    <source>
        <dbReference type="RefSeq" id="XP_015172554.1"/>
    </source>
</evidence>
<protein>
    <submittedName>
        <fullName evidence="7">Zinc finger protein 836-like</fullName>
    </submittedName>
</protein>
<evidence type="ECO:0000313" key="6">
    <source>
        <dbReference type="Proteomes" id="UP000694924"/>
    </source>
</evidence>
<dbReference type="RefSeq" id="XP_015172554.1">
    <property type="nucleotide sequence ID" value="XM_015317068.1"/>
</dbReference>
<feature type="region of interest" description="Disordered" evidence="4">
    <location>
        <begin position="363"/>
        <end position="398"/>
    </location>
</feature>
<accession>A0ABM1HX67</accession>
<feature type="domain" description="C2H2-type" evidence="5">
    <location>
        <begin position="271"/>
        <end position="298"/>
    </location>
</feature>
<organism evidence="6 7">
    <name type="scientific">Polistes dominula</name>
    <name type="common">European paper wasp</name>
    <name type="synonym">Vespa dominula</name>
    <dbReference type="NCBI Taxonomy" id="743375"/>
    <lineage>
        <taxon>Eukaryota</taxon>
        <taxon>Metazoa</taxon>
        <taxon>Ecdysozoa</taxon>
        <taxon>Arthropoda</taxon>
        <taxon>Hexapoda</taxon>
        <taxon>Insecta</taxon>
        <taxon>Pterygota</taxon>
        <taxon>Neoptera</taxon>
        <taxon>Endopterygota</taxon>
        <taxon>Hymenoptera</taxon>
        <taxon>Apocrita</taxon>
        <taxon>Aculeata</taxon>
        <taxon>Vespoidea</taxon>
        <taxon>Vespidae</taxon>
        <taxon>Polistinae</taxon>
        <taxon>Polistini</taxon>
        <taxon>Polistes</taxon>
    </lineage>
</organism>
<dbReference type="Pfam" id="PF00096">
    <property type="entry name" value="zf-C2H2"/>
    <property type="match status" value="6"/>
</dbReference>
<name>A0ABM1HX67_POLDO</name>
<evidence type="ECO:0000256" key="4">
    <source>
        <dbReference type="SAM" id="MobiDB-lite"/>
    </source>
</evidence>
<feature type="domain" description="C2H2-type" evidence="5">
    <location>
        <begin position="327"/>
        <end position="354"/>
    </location>
</feature>
<keyword evidence="2" id="KW-0677">Repeat</keyword>
<proteinExistence type="predicted"/>
<dbReference type="GeneID" id="107064405"/>
<keyword evidence="3" id="KW-0863">Zinc-finger</keyword>
<feature type="domain" description="C2H2-type" evidence="5">
    <location>
        <begin position="131"/>
        <end position="158"/>
    </location>
</feature>
<feature type="domain" description="C2H2-type" evidence="5">
    <location>
        <begin position="159"/>
        <end position="186"/>
    </location>
</feature>
<sequence length="580" mass="67379">MTVVLDSEENSITKPSKASIKNDIDSEQDLYKLTNVNIDSEENSITKRSKPFITKIETFRELGTQIRLDYECSDSDDSLISDDERVHVKEIISDTMVNLVNKESSKEKGNRRKRFSDESHILVIPGNPEKYKCNICHKIFLNKKNKSYHDACVTGIKPYKCNICDRTFVKHSHFEYHERTHTGYKPYKCDICDKAFPQQNKLKRHMISHTDKKPFECHICEKKYRKHQDLKNHLKTHTDSDLSTCTVCNKTFKCSASLTLHMKTHSDIRPYQCDQCSKSFKINGLLTRHKKTHQKDKPFTCDKCNKVFVTKFELRRHIITHTEDRPYSCKHCGTVFRRKDNLRRHLSHHHMETSTIVMNKVSNESNKSELKTKNKLGTEKEENLEHKKKRKKKQKSMTNVIPKYPDKVSIGVTNSREQINSRLDPMGNITPIIRTTSELSNAVPVIYGPTKKSKDKTENKKTFTYTEPIPLAEAVVINRRIEEKLYPQNTSRHDYYLSDYLDIPYMQHHTMASTSTYANPCMRNNNSNLNDPSSESTVTSEATFTCQTAESGDNLVNTEEKKQEQANYVITIKKTRDRSS</sequence>
<dbReference type="InterPro" id="IPR050758">
    <property type="entry name" value="Znf_C2H2-type"/>
</dbReference>
<evidence type="ECO:0000256" key="1">
    <source>
        <dbReference type="ARBA" id="ARBA00022723"/>
    </source>
</evidence>
<gene>
    <name evidence="7" type="primary">LOC107064405</name>
</gene>
<feature type="domain" description="C2H2-type" evidence="5">
    <location>
        <begin position="187"/>
        <end position="214"/>
    </location>
</feature>
<evidence type="ECO:0000256" key="2">
    <source>
        <dbReference type="ARBA" id="ARBA00022737"/>
    </source>
</evidence>
<dbReference type="PANTHER" id="PTHR23234">
    <property type="entry name" value="ZNF44 PROTEIN"/>
    <property type="match status" value="1"/>
</dbReference>
<feature type="compositionally biased region" description="Basic residues" evidence="4">
    <location>
        <begin position="386"/>
        <end position="395"/>
    </location>
</feature>
<feature type="domain" description="C2H2-type" evidence="5">
    <location>
        <begin position="215"/>
        <end position="242"/>
    </location>
</feature>
<dbReference type="InterPro" id="IPR013087">
    <property type="entry name" value="Znf_C2H2_type"/>
</dbReference>
<dbReference type="SMART" id="SM00355">
    <property type="entry name" value="ZnF_C2H2"/>
    <property type="match status" value="8"/>
</dbReference>
<dbReference type="InterPro" id="IPR036236">
    <property type="entry name" value="Znf_C2H2_sf"/>
</dbReference>
<feature type="compositionally biased region" description="Basic and acidic residues" evidence="4">
    <location>
        <begin position="366"/>
        <end position="385"/>
    </location>
</feature>
<dbReference type="PANTHER" id="PTHR23234:SF10">
    <property type="entry name" value="RIKEN CDNA 6720489N17 GENE-RELATED"/>
    <property type="match status" value="1"/>
</dbReference>
<dbReference type="Pfam" id="PF13912">
    <property type="entry name" value="zf-C2H2_6"/>
    <property type="match status" value="1"/>
</dbReference>
<dbReference type="SUPFAM" id="SSF57667">
    <property type="entry name" value="beta-beta-alpha zinc fingers"/>
    <property type="match status" value="4"/>
</dbReference>
<evidence type="ECO:0000259" key="5">
    <source>
        <dbReference type="PROSITE" id="PS50157"/>
    </source>
</evidence>
<dbReference type="PROSITE" id="PS50157">
    <property type="entry name" value="ZINC_FINGER_C2H2_2"/>
    <property type="match status" value="8"/>
</dbReference>
<dbReference type="Gene3D" id="3.30.160.60">
    <property type="entry name" value="Classic Zinc Finger"/>
    <property type="match status" value="7"/>
</dbReference>
<dbReference type="Proteomes" id="UP000694924">
    <property type="component" value="Unplaced"/>
</dbReference>